<sequence>MYGEVDIGCGWVLFYTVSTEPDCRFIFVDPGMLFESVITVMNMHPLRVLREGRPVVNFQPDRHAWTLIVLVKVR</sequence>
<dbReference type="EMBL" id="JYDL01000127">
    <property type="protein sequence ID" value="KRX15593.1"/>
    <property type="molecule type" value="Genomic_DNA"/>
</dbReference>
<evidence type="ECO:0000313" key="2">
    <source>
        <dbReference type="Proteomes" id="UP000054630"/>
    </source>
</evidence>
<name>A0A0V0RMA1_9BILA</name>
<gene>
    <name evidence="1" type="ORF">T07_1358</name>
</gene>
<proteinExistence type="predicted"/>
<dbReference type="AlphaFoldDB" id="A0A0V0RMA1"/>
<keyword evidence="2" id="KW-1185">Reference proteome</keyword>
<organism evidence="1 2">
    <name type="scientific">Trichinella nelsoni</name>
    <dbReference type="NCBI Taxonomy" id="6336"/>
    <lineage>
        <taxon>Eukaryota</taxon>
        <taxon>Metazoa</taxon>
        <taxon>Ecdysozoa</taxon>
        <taxon>Nematoda</taxon>
        <taxon>Enoplea</taxon>
        <taxon>Dorylaimia</taxon>
        <taxon>Trichinellida</taxon>
        <taxon>Trichinellidae</taxon>
        <taxon>Trichinella</taxon>
    </lineage>
</organism>
<evidence type="ECO:0000313" key="1">
    <source>
        <dbReference type="EMBL" id="KRX15593.1"/>
    </source>
</evidence>
<comment type="caution">
    <text evidence="1">The sequence shown here is derived from an EMBL/GenBank/DDBJ whole genome shotgun (WGS) entry which is preliminary data.</text>
</comment>
<accession>A0A0V0RMA1</accession>
<protein>
    <submittedName>
        <fullName evidence="1">Uncharacterized protein</fullName>
    </submittedName>
</protein>
<dbReference type="Proteomes" id="UP000054630">
    <property type="component" value="Unassembled WGS sequence"/>
</dbReference>
<dbReference type="OrthoDB" id="10463887at2759"/>
<reference evidence="1 2" key="1">
    <citation type="submission" date="2015-01" db="EMBL/GenBank/DDBJ databases">
        <title>Evolution of Trichinella species and genotypes.</title>
        <authorList>
            <person name="Korhonen P.K."/>
            <person name="Edoardo P."/>
            <person name="Giuseppe L.R."/>
            <person name="Gasser R.B."/>
        </authorList>
    </citation>
    <scope>NUCLEOTIDE SEQUENCE [LARGE SCALE GENOMIC DNA]</scope>
    <source>
        <strain evidence="1">ISS37</strain>
    </source>
</reference>